<evidence type="ECO:0000256" key="1">
    <source>
        <dbReference type="ARBA" id="ARBA00004123"/>
    </source>
</evidence>
<feature type="domain" description="Homeobox" evidence="8">
    <location>
        <begin position="23"/>
        <end position="83"/>
    </location>
</feature>
<evidence type="ECO:0000259" key="8">
    <source>
        <dbReference type="PROSITE" id="PS50071"/>
    </source>
</evidence>
<evidence type="ECO:0000256" key="7">
    <source>
        <dbReference type="SAM" id="MobiDB-lite"/>
    </source>
</evidence>
<comment type="subcellular location">
    <subcellularLocation>
        <location evidence="1 5 6">Nucleus</location>
    </subcellularLocation>
</comment>
<dbReference type="PANTHER" id="PTHR24329">
    <property type="entry name" value="HOMEOBOX PROTEIN ARISTALESS"/>
    <property type="match status" value="1"/>
</dbReference>
<proteinExistence type="predicted"/>
<dbReference type="GO" id="GO:0000977">
    <property type="term" value="F:RNA polymerase II transcription regulatory region sequence-specific DNA binding"/>
    <property type="evidence" value="ECO:0007669"/>
    <property type="project" value="TreeGrafter"/>
</dbReference>
<dbReference type="AlphaFoldDB" id="A0A8J6GZC7"/>
<evidence type="ECO:0000256" key="4">
    <source>
        <dbReference type="ARBA" id="ARBA00023242"/>
    </source>
</evidence>
<evidence type="ECO:0000256" key="6">
    <source>
        <dbReference type="RuleBase" id="RU000682"/>
    </source>
</evidence>
<evidence type="ECO:0000313" key="9">
    <source>
        <dbReference type="EMBL" id="KAH0808915.1"/>
    </source>
</evidence>
<dbReference type="PANTHER" id="PTHR24329:SF543">
    <property type="entry name" value="FI01017P-RELATED"/>
    <property type="match status" value="1"/>
</dbReference>
<gene>
    <name evidence="9" type="ORF">GEV33_013877</name>
</gene>
<dbReference type="InterPro" id="IPR050649">
    <property type="entry name" value="Paired_Homeobox_TFs"/>
</dbReference>
<keyword evidence="2 5" id="KW-0238">DNA-binding</keyword>
<accession>A0A8J6GZC7</accession>
<dbReference type="Pfam" id="PF00046">
    <property type="entry name" value="Homeodomain"/>
    <property type="match status" value="1"/>
</dbReference>
<dbReference type="EMBL" id="JABDTM020028456">
    <property type="protein sequence ID" value="KAH0808915.1"/>
    <property type="molecule type" value="Genomic_DNA"/>
</dbReference>
<evidence type="ECO:0000256" key="5">
    <source>
        <dbReference type="PROSITE-ProRule" id="PRU00108"/>
    </source>
</evidence>
<dbReference type="InterPro" id="IPR017970">
    <property type="entry name" value="Homeobox_CS"/>
</dbReference>
<keyword evidence="10" id="KW-1185">Reference proteome</keyword>
<keyword evidence="4 5" id="KW-0539">Nucleus</keyword>
<feature type="DNA-binding region" description="Homeobox" evidence="5">
    <location>
        <begin position="25"/>
        <end position="84"/>
    </location>
</feature>
<reference evidence="9" key="1">
    <citation type="journal article" date="2020" name="J Insects Food Feed">
        <title>The yellow mealworm (Tenebrio molitor) genome: a resource for the emerging insects as food and feed industry.</title>
        <authorList>
            <person name="Eriksson T."/>
            <person name="Andere A."/>
            <person name="Kelstrup H."/>
            <person name="Emery V."/>
            <person name="Picard C."/>
        </authorList>
    </citation>
    <scope>NUCLEOTIDE SEQUENCE</scope>
    <source>
        <strain evidence="9">Stoneville</strain>
        <tissue evidence="9">Whole head</tissue>
    </source>
</reference>
<protein>
    <recommendedName>
        <fullName evidence="8">Homeobox domain-containing protein</fullName>
    </recommendedName>
</protein>
<dbReference type="SMART" id="SM00389">
    <property type="entry name" value="HOX"/>
    <property type="match status" value="1"/>
</dbReference>
<keyword evidence="3 5" id="KW-0371">Homeobox</keyword>
<evidence type="ECO:0000256" key="2">
    <source>
        <dbReference type="ARBA" id="ARBA00023125"/>
    </source>
</evidence>
<dbReference type="FunFam" id="1.10.10.60:FF:000679">
    <property type="entry name" value="Homeobox protein aristaless"/>
    <property type="match status" value="1"/>
</dbReference>
<sequence length="717" mass="79872">MFGPNSSCDESDTESEPGIPLKRKQRRSRTTFTGEQLEALERAFGRTQYPDVYTREELAQKTKLTEARVQVWFSNRRARLRKQLNSQQLNAFNSMSLPSAFPVQHQYGDPTFNQSSWAQQSYASAALGGGALPHSALAASSITGTGTSLGGTSTSVASSTPNTLYNSYNSAAGLDQSNVLNSAANQFGYNMAQVSPNQHSVSPAQQSAVWTRHAQNNKVAENLSSWHENYSNGNGSPDKTQIEMAPSMNPGYESNLPIVDAYDTVKAANIFYDAKNGVKTEELIAFLCCSLFAGSHYGAHSPGEAKSGYPYLDQLTAGLSIRTGPFSKLRNPKIDFMNIQKEKTSSPRCRIQTGATIPLEKTHRSAWQKTPVPHSLTIIFARRFATHIGTISKNTEVQRETVVERGWKRCRLLLKFKTMFYGPTRDSESIAAFITTPPLVRFAYRKREKRKKREQQQQKIKINIAAPLVRAVVPFARRWRFFDVSVKLSTTLLSAAFGPKWGDATTPIPTSARRVTIQFITVSRRHFDLVAAIDYRVLFLKLAYIFGVLGVVRSWGASVGGPLTRTLEGCNTSTGTKYDLNTISISTKFVRQRRRMSSGMIVIQKKKWSKPFPLISPKNKEIVMGTAAQLVSSSPRIDREACKNQQLSTKYLPSLPFPCHPYDGVSVGRRASPQPDRNPRYENGGLRTKYGWKFAYDMATVDLVSSTIKLTRTRRTS</sequence>
<reference evidence="9" key="2">
    <citation type="submission" date="2021-08" db="EMBL/GenBank/DDBJ databases">
        <authorList>
            <person name="Eriksson T."/>
        </authorList>
    </citation>
    <scope>NUCLEOTIDE SEQUENCE</scope>
    <source>
        <strain evidence="9">Stoneville</strain>
        <tissue evidence="9">Whole head</tissue>
    </source>
</reference>
<dbReference type="PROSITE" id="PS50071">
    <property type="entry name" value="HOMEOBOX_2"/>
    <property type="match status" value="1"/>
</dbReference>
<name>A0A8J6GZC7_TENMO</name>
<evidence type="ECO:0000256" key="3">
    <source>
        <dbReference type="ARBA" id="ARBA00023155"/>
    </source>
</evidence>
<organism evidence="9 10">
    <name type="scientific">Tenebrio molitor</name>
    <name type="common">Yellow mealworm beetle</name>
    <dbReference type="NCBI Taxonomy" id="7067"/>
    <lineage>
        <taxon>Eukaryota</taxon>
        <taxon>Metazoa</taxon>
        <taxon>Ecdysozoa</taxon>
        <taxon>Arthropoda</taxon>
        <taxon>Hexapoda</taxon>
        <taxon>Insecta</taxon>
        <taxon>Pterygota</taxon>
        <taxon>Neoptera</taxon>
        <taxon>Endopterygota</taxon>
        <taxon>Coleoptera</taxon>
        <taxon>Polyphaga</taxon>
        <taxon>Cucujiformia</taxon>
        <taxon>Tenebrionidae</taxon>
        <taxon>Tenebrio</taxon>
    </lineage>
</organism>
<dbReference type="GO" id="GO:0005634">
    <property type="term" value="C:nucleus"/>
    <property type="evidence" value="ECO:0007669"/>
    <property type="project" value="UniProtKB-SubCell"/>
</dbReference>
<dbReference type="InterPro" id="IPR009057">
    <property type="entry name" value="Homeodomain-like_sf"/>
</dbReference>
<dbReference type="Proteomes" id="UP000719412">
    <property type="component" value="Unassembled WGS sequence"/>
</dbReference>
<dbReference type="Gene3D" id="1.10.10.60">
    <property type="entry name" value="Homeodomain-like"/>
    <property type="match status" value="1"/>
</dbReference>
<dbReference type="InterPro" id="IPR001356">
    <property type="entry name" value="HD"/>
</dbReference>
<evidence type="ECO:0000313" key="10">
    <source>
        <dbReference type="Proteomes" id="UP000719412"/>
    </source>
</evidence>
<feature type="region of interest" description="Disordered" evidence="7">
    <location>
        <begin position="1"/>
        <end position="33"/>
    </location>
</feature>
<dbReference type="SUPFAM" id="SSF46689">
    <property type="entry name" value="Homeodomain-like"/>
    <property type="match status" value="1"/>
</dbReference>
<dbReference type="GO" id="GO:0000981">
    <property type="term" value="F:DNA-binding transcription factor activity, RNA polymerase II-specific"/>
    <property type="evidence" value="ECO:0007669"/>
    <property type="project" value="InterPro"/>
</dbReference>
<dbReference type="CDD" id="cd00086">
    <property type="entry name" value="homeodomain"/>
    <property type="match status" value="1"/>
</dbReference>
<comment type="caution">
    <text evidence="9">The sequence shown here is derived from an EMBL/GenBank/DDBJ whole genome shotgun (WGS) entry which is preliminary data.</text>
</comment>
<dbReference type="PROSITE" id="PS00027">
    <property type="entry name" value="HOMEOBOX_1"/>
    <property type="match status" value="1"/>
</dbReference>